<keyword evidence="3" id="KW-1185">Reference proteome</keyword>
<organism evidence="2 3">
    <name type="scientific">Sphingobacterium corticibacter</name>
    <dbReference type="NCBI Taxonomy" id="2171749"/>
    <lineage>
        <taxon>Bacteria</taxon>
        <taxon>Pseudomonadati</taxon>
        <taxon>Bacteroidota</taxon>
        <taxon>Sphingobacteriia</taxon>
        <taxon>Sphingobacteriales</taxon>
        <taxon>Sphingobacteriaceae</taxon>
        <taxon>Sphingobacterium</taxon>
    </lineage>
</organism>
<name>A0A2T8HM72_9SPHI</name>
<dbReference type="InterPro" id="IPR000845">
    <property type="entry name" value="Nucleoside_phosphorylase_d"/>
</dbReference>
<dbReference type="PANTHER" id="PTHR43691:SF15">
    <property type="entry name" value="PHOSPHORYLASE, PUTATIVE-RELATED"/>
    <property type="match status" value="1"/>
</dbReference>
<evidence type="ECO:0000313" key="3">
    <source>
        <dbReference type="Proteomes" id="UP000245627"/>
    </source>
</evidence>
<reference evidence="2 3" key="1">
    <citation type="submission" date="2018-04" db="EMBL/GenBank/DDBJ databases">
        <title>Sphingobacterium cortibacter sp. nov.</title>
        <authorList>
            <person name="Li Y."/>
        </authorList>
    </citation>
    <scope>NUCLEOTIDE SEQUENCE [LARGE SCALE GENOMIC DNA]</scope>
    <source>
        <strain evidence="2 3">2c-3</strain>
    </source>
</reference>
<accession>A0A2T8HM72</accession>
<evidence type="ECO:0000259" key="1">
    <source>
        <dbReference type="Pfam" id="PF01048"/>
    </source>
</evidence>
<dbReference type="GO" id="GO:0005829">
    <property type="term" value="C:cytosol"/>
    <property type="evidence" value="ECO:0007669"/>
    <property type="project" value="TreeGrafter"/>
</dbReference>
<dbReference type="SUPFAM" id="SSF53167">
    <property type="entry name" value="Purine and uridine phosphorylases"/>
    <property type="match status" value="1"/>
</dbReference>
<feature type="domain" description="Nucleoside phosphorylase" evidence="1">
    <location>
        <begin position="29"/>
        <end position="272"/>
    </location>
</feature>
<dbReference type="GO" id="GO:0006218">
    <property type="term" value="P:uridine catabolic process"/>
    <property type="evidence" value="ECO:0007669"/>
    <property type="project" value="TreeGrafter"/>
</dbReference>
<comment type="caution">
    <text evidence="2">The sequence shown here is derived from an EMBL/GenBank/DDBJ whole genome shotgun (WGS) entry which is preliminary data.</text>
</comment>
<dbReference type="RefSeq" id="WP_116774409.1">
    <property type="nucleotide sequence ID" value="NZ_QDKG01000001.1"/>
</dbReference>
<dbReference type="GO" id="GO:0004850">
    <property type="term" value="F:uridine phosphorylase activity"/>
    <property type="evidence" value="ECO:0007669"/>
    <property type="project" value="TreeGrafter"/>
</dbReference>
<evidence type="ECO:0000313" key="2">
    <source>
        <dbReference type="EMBL" id="PVH26548.1"/>
    </source>
</evidence>
<dbReference type="CDD" id="cd00436">
    <property type="entry name" value="UP_TbUP-like"/>
    <property type="match status" value="1"/>
</dbReference>
<dbReference type="InterPro" id="IPR035994">
    <property type="entry name" value="Nucleoside_phosphorylase_sf"/>
</dbReference>
<proteinExistence type="predicted"/>
<dbReference type="OrthoDB" id="9772602at2"/>
<dbReference type="AlphaFoldDB" id="A0A2T8HM72"/>
<dbReference type="Pfam" id="PF01048">
    <property type="entry name" value="PNP_UDP_1"/>
    <property type="match status" value="1"/>
</dbReference>
<protein>
    <submittedName>
        <fullName evidence="2">Phosphorylase</fullName>
    </submittedName>
</protein>
<dbReference type="Gene3D" id="3.40.50.1580">
    <property type="entry name" value="Nucleoside phosphorylase domain"/>
    <property type="match status" value="1"/>
</dbReference>
<sequence length="284" mass="31719">MINDSELILNQDGSVYHLNLLPEDIADTIIFVGDQERVPLVSQHFDRIEIKKGKREFITHTGYLRGKRISVVSTGIGTDNIDIVINEIDALFNVDLQTKMLNPEIRSVDIIRIGTSGSMNPNVATDQIIVSEFAVGFDSLMQFYKKQYTEEEVGIRDIITNAFSEFGVKPYVGKANESLVERYAYDLYKGITVTAPGFYGPQGRKVRTQEAAPRFIEVAGSLDLAGRHITNLEMETAGIYALSNMFGHRAISINAIVASRVDARFSEQPQAVIQRAILLVLDRF</sequence>
<dbReference type="EMBL" id="QDKG01000001">
    <property type="protein sequence ID" value="PVH26548.1"/>
    <property type="molecule type" value="Genomic_DNA"/>
</dbReference>
<dbReference type="Proteomes" id="UP000245627">
    <property type="component" value="Unassembled WGS sequence"/>
</dbReference>
<gene>
    <name evidence="2" type="ORF">DC487_02740</name>
</gene>
<dbReference type="PANTHER" id="PTHR43691">
    <property type="entry name" value="URIDINE PHOSPHORYLASE"/>
    <property type="match status" value="1"/>
</dbReference>